<proteinExistence type="predicted"/>
<accession>A0A221K9W6</accession>
<keyword evidence="2" id="KW-0004">4Fe-4S</keyword>
<feature type="transmembrane region" description="Helical" evidence="7">
    <location>
        <begin position="197"/>
        <end position="214"/>
    </location>
</feature>
<evidence type="ECO:0000259" key="8">
    <source>
        <dbReference type="PROSITE" id="PS51379"/>
    </source>
</evidence>
<dbReference type="KEGG" id="vff:VITFI_CDS0013"/>
<keyword evidence="1" id="KW-0813">Transport</keyword>
<dbReference type="PANTHER" id="PTHR30176:SF3">
    <property type="entry name" value="FERREDOXIN-TYPE PROTEIN NAPH"/>
    <property type="match status" value="1"/>
</dbReference>
<dbReference type="GO" id="GO:0051539">
    <property type="term" value="F:4 iron, 4 sulfur cluster binding"/>
    <property type="evidence" value="ECO:0007669"/>
    <property type="project" value="UniProtKB-KW"/>
</dbReference>
<keyword evidence="5" id="KW-0408">Iron</keyword>
<keyword evidence="4" id="KW-0249">Electron transport</keyword>
<dbReference type="PANTHER" id="PTHR30176">
    <property type="entry name" value="FERREDOXIN-TYPE PROTEIN NAPH"/>
    <property type="match status" value="1"/>
</dbReference>
<feature type="transmembrane region" description="Helical" evidence="7">
    <location>
        <begin position="160"/>
        <end position="177"/>
    </location>
</feature>
<dbReference type="InterPro" id="IPR032879">
    <property type="entry name" value="FixG_C"/>
</dbReference>
<evidence type="ECO:0000313" key="10">
    <source>
        <dbReference type="Proteomes" id="UP000199729"/>
    </source>
</evidence>
<feature type="transmembrane region" description="Helical" evidence="7">
    <location>
        <begin position="86"/>
        <end position="107"/>
    </location>
</feature>
<dbReference type="InterPro" id="IPR051684">
    <property type="entry name" value="Electron_Trans/Redox"/>
</dbReference>
<keyword evidence="7" id="KW-0812">Transmembrane</keyword>
<name>A0A221K9W6_VITFI</name>
<dbReference type="GO" id="GO:0005886">
    <property type="term" value="C:plasma membrane"/>
    <property type="evidence" value="ECO:0007669"/>
    <property type="project" value="TreeGrafter"/>
</dbReference>
<dbReference type="PROSITE" id="PS51379">
    <property type="entry name" value="4FE4S_FER_2"/>
    <property type="match status" value="1"/>
</dbReference>
<reference evidence="9 10" key="1">
    <citation type="submission" date="2017-07" db="EMBL/GenBank/DDBJ databases">
        <title>Complete Genome Sequence of the cosmetic ferment Vitreoscilla filiformis (ATCC15551).</title>
        <authorList>
            <person name="Contreras S."/>
            <person name="Sagory-Zalkind P."/>
            <person name="Blanquart H."/>
            <person name="Iltis A."/>
            <person name="Morand S.C."/>
        </authorList>
    </citation>
    <scope>NUCLEOTIDE SEQUENCE [LARGE SCALE GENOMIC DNA]</scope>
    <source>
        <strain evidence="9 10">ATCC 15551</strain>
    </source>
</reference>
<dbReference type="InterPro" id="IPR017896">
    <property type="entry name" value="4Fe4S_Fe-S-bd"/>
</dbReference>
<evidence type="ECO:0000256" key="1">
    <source>
        <dbReference type="ARBA" id="ARBA00022448"/>
    </source>
</evidence>
<dbReference type="InterPro" id="IPR014116">
    <property type="entry name" value="Cyt_c_oxidase_cbb3_FixG"/>
</dbReference>
<dbReference type="Pfam" id="PF11614">
    <property type="entry name" value="FixG_C"/>
    <property type="match status" value="1"/>
</dbReference>
<feature type="transmembrane region" description="Helical" evidence="7">
    <location>
        <begin position="344"/>
        <end position="363"/>
    </location>
</feature>
<keyword evidence="3" id="KW-0479">Metal-binding</keyword>
<gene>
    <name evidence="9" type="ORF">VITFI_CDS0013</name>
</gene>
<protein>
    <submittedName>
        <fullName evidence="9">Cytochrome C oxidase</fullName>
    </submittedName>
</protein>
<dbReference type="Gene3D" id="2.60.40.10">
    <property type="entry name" value="Immunoglobulins"/>
    <property type="match status" value="1"/>
</dbReference>
<keyword evidence="7" id="KW-0472">Membrane</keyword>
<dbReference type="EMBL" id="CP022423">
    <property type="protein sequence ID" value="ASM75792.1"/>
    <property type="molecule type" value="Genomic_DNA"/>
</dbReference>
<keyword evidence="7" id="KW-1133">Transmembrane helix</keyword>
<dbReference type="AlphaFoldDB" id="A0A221K9W6"/>
<dbReference type="SUPFAM" id="SSF54862">
    <property type="entry name" value="4Fe-4S ferredoxins"/>
    <property type="match status" value="1"/>
</dbReference>
<keyword evidence="6" id="KW-0411">Iron-sulfur</keyword>
<evidence type="ECO:0000256" key="2">
    <source>
        <dbReference type="ARBA" id="ARBA00022485"/>
    </source>
</evidence>
<evidence type="ECO:0000256" key="6">
    <source>
        <dbReference type="ARBA" id="ARBA00023014"/>
    </source>
</evidence>
<dbReference type="PROSITE" id="PS00198">
    <property type="entry name" value="4FE4S_FER_1"/>
    <property type="match status" value="1"/>
</dbReference>
<evidence type="ECO:0000256" key="3">
    <source>
        <dbReference type="ARBA" id="ARBA00022723"/>
    </source>
</evidence>
<evidence type="ECO:0000313" key="9">
    <source>
        <dbReference type="EMBL" id="ASM75792.1"/>
    </source>
</evidence>
<evidence type="ECO:0000256" key="7">
    <source>
        <dbReference type="SAM" id="Phobius"/>
    </source>
</evidence>
<evidence type="ECO:0000256" key="4">
    <source>
        <dbReference type="ARBA" id="ARBA00022982"/>
    </source>
</evidence>
<dbReference type="Pfam" id="PF12801">
    <property type="entry name" value="Fer4_5"/>
    <property type="match status" value="1"/>
</dbReference>
<dbReference type="NCBIfam" id="TIGR02745">
    <property type="entry name" value="ccoG_rdxA_fixG"/>
    <property type="match status" value="1"/>
</dbReference>
<organism evidence="9 10">
    <name type="scientific">Vitreoscilla filiformis</name>
    <dbReference type="NCBI Taxonomy" id="63"/>
    <lineage>
        <taxon>Bacteria</taxon>
        <taxon>Pseudomonadati</taxon>
        <taxon>Pseudomonadota</taxon>
        <taxon>Betaproteobacteria</taxon>
        <taxon>Neisseriales</taxon>
        <taxon>Neisseriaceae</taxon>
        <taxon>Vitreoscilla</taxon>
    </lineage>
</organism>
<dbReference type="InterPro" id="IPR013783">
    <property type="entry name" value="Ig-like_fold"/>
</dbReference>
<sequence>MFAMKTPVPPNPFGPGGLLELEPAHTIHPRHVDGRHARWRLALLALTQAVFYGVPWLQIGGQPAVLLDLEARRFFLFGAVLFPQDLIWLALLLIVSALLLFFATALLGRVWCGFACPQTVYTALFTWIEHRCEGDRLARQRLDAAPWTLTKLRRRGLKHALWAAVSLWTGLTLVGWFTPMRELVPAALHAQLGPWEAFWTLFYGLATWGNAGFLREKVCQHMCPYARFQGSLMDAHTLNVSYDPRRGEPRGKVSQAQGACVDCTLCVQVCPAGIDIRHGLQSACINCGLCVDACDTVMDKLAQPRGLIRFESLHTLAQPAPVTGWAAPGGLWRRVLRALRRPRVLLYGGLLGVSVCTLVIGLAQRPTLRVDAMRDRSVMAREVLDDAGQPQVENVYRLLVMNASAQGRTVSVSATSAAAGALTVVDAAPVPMAPAEARHLTVRLRAPLTALQAAGGAPGSALPITWQVRDGATEVATTPSTLWLPR</sequence>
<keyword evidence="10" id="KW-1185">Reference proteome</keyword>
<dbReference type="InterPro" id="IPR017900">
    <property type="entry name" value="4Fe4S_Fe_S_CS"/>
</dbReference>
<feature type="transmembrane region" description="Helical" evidence="7">
    <location>
        <begin position="39"/>
        <end position="59"/>
    </location>
</feature>
<dbReference type="GO" id="GO:0046872">
    <property type="term" value="F:metal ion binding"/>
    <property type="evidence" value="ECO:0007669"/>
    <property type="project" value="UniProtKB-KW"/>
</dbReference>
<feature type="domain" description="4Fe-4S ferredoxin-type" evidence="8">
    <location>
        <begin position="251"/>
        <end position="279"/>
    </location>
</feature>
<evidence type="ECO:0000256" key="5">
    <source>
        <dbReference type="ARBA" id="ARBA00023004"/>
    </source>
</evidence>
<dbReference type="Pfam" id="PF13746">
    <property type="entry name" value="Fer4_18"/>
    <property type="match status" value="1"/>
</dbReference>
<dbReference type="Proteomes" id="UP000199729">
    <property type="component" value="Chromosome"/>
</dbReference>